<sequence>MDSPLTHLLRPDSFEPKIVQLYLHLFTALANEEGEDAVPTEGYWREFFLLKPDKQRLYDILEPMTAFDLLHMQAQMQAFFRRAITEACSGVSPRNENALENLTAFLCAVFTKKFSNPNTDVIEILAGFGAIDRSMSDLVHGLESIVRQAANDILRTKALEATLALVAGGFHTNLVSYFMHKDLFSALMKVDQDFFPEAKLTSIQYIHDIHGSLSASLKAFVIIGVLSSYNKFESQNVYQNRLEDFVNEETIRLLVHNFTDTCVLIRDQILAVQDDLPASWSLNSTLAMVGLRALSTDGNKPLPPSEEEAKALFTSLPKQEAACILSLYSFVQANKLFSANLLNLPADKDKESPFSAFLSSTSYISHHAYRGPRQSTYAVLSLLSIHIMVEDPILVKRMCSAEAKVAVRLCRQRSPHLPLVTSARVPATAILDICTDTLSHNLRKRLDIQLYGLALGIVLRIVTYLEQTKTRLQYHWAYIWGSLISLIRFLTQYSNDLRHLRGMREDVCGPLANLAAFCLSKGDGFLPDPASFDDLFYKLIEAYDLLPKFKQAYCDSGSQSDSLNRSVEALISVSSHYHGLLQAQHGKKTHQSPAAIQKVIKEGYETLNLETPNEGFGQWDRWRESNWKAELKKMIRVAVEDARALSLR</sequence>
<evidence type="ECO:0000259" key="5">
    <source>
        <dbReference type="SMART" id="SM01158"/>
    </source>
</evidence>
<evidence type="ECO:0000313" key="7">
    <source>
        <dbReference type="Proteomes" id="UP001345827"/>
    </source>
</evidence>
<evidence type="ECO:0000313" key="6">
    <source>
        <dbReference type="EMBL" id="KAK5537858.1"/>
    </source>
</evidence>
<dbReference type="PANTHER" id="PTHR13608">
    <property type="entry name" value="ARMADILLO-LIKE HELICAL DOMAIN-CONTAINING PROTEIN 3"/>
    <property type="match status" value="1"/>
</dbReference>
<gene>
    <name evidence="6" type="ORF">LTR25_005110</name>
</gene>
<dbReference type="Pfam" id="PF08427">
    <property type="entry name" value="ARMH3_C"/>
    <property type="match status" value="1"/>
</dbReference>
<dbReference type="Proteomes" id="UP001345827">
    <property type="component" value="Unassembled WGS sequence"/>
</dbReference>
<dbReference type="AlphaFoldDB" id="A0AAV9QCP2"/>
<accession>A0AAV9QCP2</accession>
<keyword evidence="4" id="KW-0472">Membrane</keyword>
<protein>
    <recommendedName>
        <fullName evidence="5">Armadillo-like helical domain-containing protein</fullName>
    </recommendedName>
</protein>
<dbReference type="InterPro" id="IPR039868">
    <property type="entry name" value="ARMD3-like"/>
</dbReference>
<comment type="subcellular location">
    <subcellularLocation>
        <location evidence="1">Membrane</location>
    </subcellularLocation>
</comment>
<evidence type="ECO:0000256" key="2">
    <source>
        <dbReference type="ARBA" id="ARBA00022692"/>
    </source>
</evidence>
<keyword evidence="3" id="KW-1133">Transmembrane helix</keyword>
<organism evidence="6 7">
    <name type="scientific">Vermiconidia calcicola</name>
    <dbReference type="NCBI Taxonomy" id="1690605"/>
    <lineage>
        <taxon>Eukaryota</taxon>
        <taxon>Fungi</taxon>
        <taxon>Dikarya</taxon>
        <taxon>Ascomycota</taxon>
        <taxon>Pezizomycotina</taxon>
        <taxon>Dothideomycetes</taxon>
        <taxon>Dothideomycetidae</taxon>
        <taxon>Mycosphaerellales</taxon>
        <taxon>Extremaceae</taxon>
        <taxon>Vermiconidia</taxon>
    </lineage>
</organism>
<proteinExistence type="predicted"/>
<evidence type="ECO:0000256" key="1">
    <source>
        <dbReference type="ARBA" id="ARBA00004370"/>
    </source>
</evidence>
<dbReference type="SMART" id="SM01158">
    <property type="entry name" value="DUF1741"/>
    <property type="match status" value="1"/>
</dbReference>
<comment type="caution">
    <text evidence="6">The sequence shown here is derived from an EMBL/GenBank/DDBJ whole genome shotgun (WGS) entry which is preliminary data.</text>
</comment>
<dbReference type="GO" id="GO:0016020">
    <property type="term" value="C:membrane"/>
    <property type="evidence" value="ECO:0007669"/>
    <property type="project" value="UniProtKB-SubCell"/>
</dbReference>
<evidence type="ECO:0000256" key="3">
    <source>
        <dbReference type="ARBA" id="ARBA00022989"/>
    </source>
</evidence>
<dbReference type="GO" id="GO:0005829">
    <property type="term" value="C:cytosol"/>
    <property type="evidence" value="ECO:0007669"/>
    <property type="project" value="TreeGrafter"/>
</dbReference>
<keyword evidence="7" id="KW-1185">Reference proteome</keyword>
<name>A0AAV9QCP2_9PEZI</name>
<reference evidence="6 7" key="1">
    <citation type="submission" date="2023-06" db="EMBL/GenBank/DDBJ databases">
        <title>Black Yeasts Isolated from many extreme environments.</title>
        <authorList>
            <person name="Coleine C."/>
            <person name="Stajich J.E."/>
            <person name="Selbmann L."/>
        </authorList>
    </citation>
    <scope>NUCLEOTIDE SEQUENCE [LARGE SCALE GENOMIC DNA]</scope>
    <source>
        <strain evidence="6 7">CCFEE 5887</strain>
    </source>
</reference>
<dbReference type="EMBL" id="JAXLQG010000007">
    <property type="protein sequence ID" value="KAK5537858.1"/>
    <property type="molecule type" value="Genomic_DNA"/>
</dbReference>
<keyword evidence="2" id="KW-0812">Transmembrane</keyword>
<evidence type="ECO:0000256" key="4">
    <source>
        <dbReference type="ARBA" id="ARBA00023136"/>
    </source>
</evidence>
<feature type="domain" description="Armadillo-like helical" evidence="5">
    <location>
        <begin position="418"/>
        <end position="646"/>
    </location>
</feature>
<dbReference type="InterPro" id="IPR013636">
    <property type="entry name" value="ARMH3_C"/>
</dbReference>
<dbReference type="PANTHER" id="PTHR13608:SF3">
    <property type="entry name" value="ARMADILLO-LIKE HELICAL DOMAIN-CONTAINING PROTEIN 3"/>
    <property type="match status" value="1"/>
</dbReference>